<accession>A0A562YHV1</accession>
<dbReference type="GO" id="GO:0005829">
    <property type="term" value="C:cytosol"/>
    <property type="evidence" value="ECO:0007669"/>
    <property type="project" value="TreeGrafter"/>
</dbReference>
<protein>
    <submittedName>
        <fullName evidence="6">Glycoside hydrolase family 92 protein</fullName>
    </submittedName>
</protein>
<dbReference type="Gene3D" id="1.20.1050.60">
    <property type="entry name" value="alpha-1,2-mannosidase"/>
    <property type="match status" value="1"/>
</dbReference>
<dbReference type="Gene3D" id="1.20.1610.10">
    <property type="entry name" value="alpha-1,2-mannosidases domains"/>
    <property type="match status" value="1"/>
</dbReference>
<dbReference type="Pfam" id="PF07971">
    <property type="entry name" value="Glyco_hydro_92"/>
    <property type="match status" value="2"/>
</dbReference>
<name>A0A562YHV1_9FLAO</name>
<dbReference type="Proteomes" id="UP000295814">
    <property type="component" value="Unassembled WGS sequence"/>
</dbReference>
<feature type="domain" description="Glycosyl hydrolase family 92 N-terminal" evidence="5">
    <location>
        <begin position="46"/>
        <end position="255"/>
    </location>
</feature>
<comment type="cofactor">
    <cofactor evidence="1">
        <name>Ca(2+)</name>
        <dbReference type="ChEBI" id="CHEBI:29108"/>
    </cofactor>
</comment>
<keyword evidence="7" id="KW-1185">Reference proteome</keyword>
<sequence length="703" mass="79923">MSAFIFNFIMRRYTPIIIAFVFLIVFSCQKQAGITVAVSNQSIEDFVNPFICTADDHGQTDVSASIPFGMVKPGPDTRPVGHSGYEYMAKEIIGFSNTRFSGVGCRGVGGNLRVLPFVISEGDSIPNRIRFSKESEQAQAGYYKVMLNNGVETQLTATQQVSFHQYTFPKSEKAGFTIDLASSFVEHVTEEHQIGNGIISGKVTSVNICKKGKYTFYYAIAFSQEPEEIKEKESKLIVSFSTKENQNVLLRCALSVVDVSSAIQNLKASKNLSFSQVKSQASKAWNNLLSAVDVETENDSLKTLFYTHLYHATQSPFIINDEGGEFRGSDGKQYQSETPYYHGWSVWDTFRTKLPLLSLLYPVKYRDMLLSLKALYKQGKVDWVTDTEPFLSIRTEHTIAVVLDAYKKGLLPFPLSDIYKEMKVEAEHLPFKSPDNVLESSYDLWALSEISKALGENVDAEFYRARAFEYKTTWENKFMNMDENSDIMHGDGLYEGTLWQYRWFVPFDIQGIQTMMGGKDEFENQLEYFFDNELFNIGNQPDIQVPYLYNYTNSPWKTQQLVDKLLNKVTNNWYGTHEKFEAPIVKKIFTATPNGYIKEMDDDAGTMSSWYVWSTMGLYPVFPGSTQLALTVPQFDKITIKTKDKPLEIITNGRTPNTIYIQKVTWNGEEINSSIIDFNLISKGGVLQFELTDMPNTLWGKQN</sequence>
<organism evidence="6 7">
    <name type="scientific">Seonamhaeicola sediminis</name>
    <dbReference type="NCBI Taxonomy" id="2528206"/>
    <lineage>
        <taxon>Bacteria</taxon>
        <taxon>Pseudomonadati</taxon>
        <taxon>Bacteroidota</taxon>
        <taxon>Flavobacteriia</taxon>
        <taxon>Flavobacteriales</taxon>
        <taxon>Flavobacteriaceae</taxon>
    </lineage>
</organism>
<dbReference type="PANTHER" id="PTHR12143">
    <property type="entry name" value="PEPTIDE N-GLYCANASE PNGASE -RELATED"/>
    <property type="match status" value="1"/>
</dbReference>
<dbReference type="GO" id="GO:0000224">
    <property type="term" value="F:peptide-N4-(N-acetyl-beta-glucosaminyl)asparagine amidase activity"/>
    <property type="evidence" value="ECO:0007669"/>
    <property type="project" value="TreeGrafter"/>
</dbReference>
<dbReference type="Pfam" id="PF17678">
    <property type="entry name" value="Glyco_hydro_92N"/>
    <property type="match status" value="1"/>
</dbReference>
<keyword evidence="6" id="KW-0378">Hydrolase</keyword>
<dbReference type="GO" id="GO:0030246">
    <property type="term" value="F:carbohydrate binding"/>
    <property type="evidence" value="ECO:0007669"/>
    <property type="project" value="InterPro"/>
</dbReference>
<dbReference type="InterPro" id="IPR041371">
    <property type="entry name" value="GH92_N"/>
</dbReference>
<feature type="domain" description="Glycosyl hydrolase family 92" evidence="4">
    <location>
        <begin position="262"/>
        <end position="430"/>
    </location>
</feature>
<evidence type="ECO:0000256" key="1">
    <source>
        <dbReference type="ARBA" id="ARBA00001913"/>
    </source>
</evidence>
<evidence type="ECO:0000313" key="7">
    <source>
        <dbReference type="Proteomes" id="UP000295814"/>
    </source>
</evidence>
<dbReference type="Gene3D" id="2.70.98.10">
    <property type="match status" value="1"/>
</dbReference>
<dbReference type="AlphaFoldDB" id="A0A562YHV1"/>
<dbReference type="SUPFAM" id="SSF48208">
    <property type="entry name" value="Six-hairpin glycosidases"/>
    <property type="match status" value="1"/>
</dbReference>
<reference evidence="6 7" key="1">
    <citation type="submission" date="2019-07" db="EMBL/GenBank/DDBJ databases">
        <title>Seonamhaeicola sp. W255 draft genome.</title>
        <authorList>
            <person name="Zhang X.-Y."/>
            <person name="Zhang R."/>
            <person name="Zhong Y.-L."/>
            <person name="Du Z.-J."/>
        </authorList>
    </citation>
    <scope>NUCLEOTIDE SEQUENCE [LARGE SCALE GENOMIC DNA]</scope>
    <source>
        <strain evidence="6 7">W255</strain>
    </source>
</reference>
<dbReference type="PANTHER" id="PTHR12143:SF39">
    <property type="entry name" value="SECRETED PROTEIN"/>
    <property type="match status" value="1"/>
</dbReference>
<evidence type="ECO:0000259" key="5">
    <source>
        <dbReference type="Pfam" id="PF17678"/>
    </source>
</evidence>
<keyword evidence="3" id="KW-0106">Calcium</keyword>
<evidence type="ECO:0000256" key="2">
    <source>
        <dbReference type="ARBA" id="ARBA00011245"/>
    </source>
</evidence>
<dbReference type="OrthoDB" id="9804511at2"/>
<evidence type="ECO:0000259" key="4">
    <source>
        <dbReference type="Pfam" id="PF07971"/>
    </source>
</evidence>
<dbReference type="InterPro" id="IPR050883">
    <property type="entry name" value="PNGase"/>
</dbReference>
<dbReference type="EMBL" id="SMZJ02000001">
    <property type="protein sequence ID" value="TWO34642.1"/>
    <property type="molecule type" value="Genomic_DNA"/>
</dbReference>
<gene>
    <name evidence="6" type="ORF">E1J38_001950</name>
</gene>
<dbReference type="Gene3D" id="3.30.2080.10">
    <property type="entry name" value="GH92 mannosidase domain"/>
    <property type="match status" value="1"/>
</dbReference>
<dbReference type="InterPro" id="IPR012939">
    <property type="entry name" value="Glyco_hydro_92"/>
</dbReference>
<evidence type="ECO:0000313" key="6">
    <source>
        <dbReference type="EMBL" id="TWO34642.1"/>
    </source>
</evidence>
<dbReference type="GO" id="GO:0006516">
    <property type="term" value="P:glycoprotein catabolic process"/>
    <property type="evidence" value="ECO:0007669"/>
    <property type="project" value="TreeGrafter"/>
</dbReference>
<dbReference type="InterPro" id="IPR014718">
    <property type="entry name" value="GH-type_carb-bd"/>
</dbReference>
<comment type="subunit">
    <text evidence="2">Monomer.</text>
</comment>
<proteinExistence type="predicted"/>
<feature type="domain" description="Glycosyl hydrolase family 92" evidence="4">
    <location>
        <begin position="436"/>
        <end position="692"/>
    </location>
</feature>
<dbReference type="InterPro" id="IPR008928">
    <property type="entry name" value="6-hairpin_glycosidase_sf"/>
</dbReference>
<evidence type="ECO:0000256" key="3">
    <source>
        <dbReference type="ARBA" id="ARBA00022837"/>
    </source>
</evidence>
<comment type="caution">
    <text evidence="6">The sequence shown here is derived from an EMBL/GenBank/DDBJ whole genome shotgun (WGS) entry which is preliminary data.</text>
</comment>
<dbReference type="GO" id="GO:0005975">
    <property type="term" value="P:carbohydrate metabolic process"/>
    <property type="evidence" value="ECO:0007669"/>
    <property type="project" value="InterPro"/>
</dbReference>